<dbReference type="EMBL" id="BLBS01000031">
    <property type="protein sequence ID" value="GET88890.1"/>
    <property type="molecule type" value="Genomic_DNA"/>
</dbReference>
<keyword evidence="6" id="KW-1185">Reference proteome</keyword>
<dbReference type="FunFam" id="1.10.287.110:FF:000194">
    <property type="entry name" value="Putative DNAJ domain protein"/>
    <property type="match status" value="1"/>
</dbReference>
<dbReference type="InterPro" id="IPR050817">
    <property type="entry name" value="DjlA_DnaK_co-chaperone"/>
</dbReference>
<comment type="caution">
    <text evidence="5">The sequence shown here is derived from an EMBL/GenBank/DDBJ whole genome shotgun (WGS) entry which is preliminary data.</text>
</comment>
<protein>
    <submittedName>
        <fullName evidence="5">Dnaj domain protein, putative</fullName>
    </submittedName>
</protein>
<dbReference type="SUPFAM" id="SSF46565">
    <property type="entry name" value="Chaperone J-domain"/>
    <property type="match status" value="1"/>
</dbReference>
<dbReference type="Gene3D" id="1.10.287.110">
    <property type="entry name" value="DnaJ domain"/>
    <property type="match status" value="1"/>
</dbReference>
<evidence type="ECO:0000256" key="3">
    <source>
        <dbReference type="SAM" id="SignalP"/>
    </source>
</evidence>
<name>A0A640KGR0_LEITA</name>
<dbReference type="InterPro" id="IPR001623">
    <property type="entry name" value="DnaJ_domain"/>
</dbReference>
<evidence type="ECO:0000256" key="1">
    <source>
        <dbReference type="SAM" id="MobiDB-lite"/>
    </source>
</evidence>
<keyword evidence="2" id="KW-0472">Membrane</keyword>
<accession>A0A640KGR0</accession>
<feature type="domain" description="J" evidence="4">
    <location>
        <begin position="42"/>
        <end position="110"/>
    </location>
</feature>
<dbReference type="SMART" id="SM00271">
    <property type="entry name" value="DnaJ"/>
    <property type="match status" value="1"/>
</dbReference>
<evidence type="ECO:0000259" key="4">
    <source>
        <dbReference type="PROSITE" id="PS50076"/>
    </source>
</evidence>
<reference evidence="5" key="1">
    <citation type="submission" date="2019-11" db="EMBL/GenBank/DDBJ databases">
        <title>Leishmania tarentolae CDS.</title>
        <authorList>
            <person name="Goto Y."/>
            <person name="Yamagishi J."/>
        </authorList>
    </citation>
    <scope>NUCLEOTIDE SEQUENCE [LARGE SCALE GENOMIC DNA]</scope>
    <source>
        <strain evidence="5">Parrot Tar II</strain>
    </source>
</reference>
<dbReference type="VEuPathDB" id="TriTrypDB:LtaPh_2405800"/>
<feature type="region of interest" description="Disordered" evidence="1">
    <location>
        <begin position="626"/>
        <end position="674"/>
    </location>
</feature>
<dbReference type="Proteomes" id="UP000419144">
    <property type="component" value="Unassembled WGS sequence"/>
</dbReference>
<dbReference type="CDD" id="cd06257">
    <property type="entry name" value="DnaJ"/>
    <property type="match status" value="1"/>
</dbReference>
<dbReference type="Pfam" id="PF00226">
    <property type="entry name" value="DnaJ"/>
    <property type="match status" value="1"/>
</dbReference>
<organism evidence="5 6">
    <name type="scientific">Leishmania tarentolae</name>
    <name type="common">Sauroleishmania tarentolae</name>
    <dbReference type="NCBI Taxonomy" id="5689"/>
    <lineage>
        <taxon>Eukaryota</taxon>
        <taxon>Discoba</taxon>
        <taxon>Euglenozoa</taxon>
        <taxon>Kinetoplastea</taxon>
        <taxon>Metakinetoplastina</taxon>
        <taxon>Trypanosomatida</taxon>
        <taxon>Trypanosomatidae</taxon>
        <taxon>Leishmaniinae</taxon>
        <taxon>Leishmania</taxon>
        <taxon>lizard Leishmania</taxon>
    </lineage>
</organism>
<proteinExistence type="predicted"/>
<sequence length="762" mass="85160">MRSLTLRRLVSLGLLALLLVVCLTHEQAGVAALVATGARHTTLYKDLGLAVGASKGEIKKAFRTLTRQHHPDLKETFQEKEDAKAVMAKVLRAYEVLSDDKKKAAYDESGIIPGEAPNLEEMTANELFEYYHQSSPIFSKSQTLKSLTQLRRLQEFRGGRIFLIQVYDDTHCKNCRHYSSAWEMMYQSGLVEAGVLEMYRIDALSEEGKALLAHLGIRYRKDPYVLAIVNGESWTLYSIAEVLKQRHHLRVFHSLLEFVMSFFYDVFQQTRSLEVTQLEDILTFLRAPRSAMQPVRVLLPSLNSESIPVALQMRYSQVEVRSVPREFLLEFVEEYCEMEIDVKDRFGERIPMAEFVVVSTEVLPTPPKDVTETNNTDALELEDEASTPQKSCRLVHIGAAVALTYSKASKFLEDHLPELHVGMKGLRYAGATDFLEVCRDNCVVWIRENCAEAPDAHVASLLQNDYLSFKTGYWCMEEEHRLANVLSKAGVWTATSKNLAASPSALLAFVGGNDSITYQLVSLQTKAPQDLTEQDIYAALSTLVSNAEEAQDDSEADRVATPIPSLLPQPISSLLATDGFPLSGKQRLYIQVMTIYTFVAPLVSNSWPFFMMYLIHRFILNRNKPETEEGATTKRDESAATTAHGASSASGESAAPMRRRIRKPQPRVGPYNPRDMTWAKEEKGFLLFLVEDGVAAGALPLPRLALEDPFTVRILGTGQSKWRQWILEHKPTAPEGSAGEAARGGAPDLPYGHPQNSHEGPC</sequence>
<keyword evidence="3" id="KW-0732">Signal</keyword>
<evidence type="ECO:0000313" key="5">
    <source>
        <dbReference type="EMBL" id="GET88890.1"/>
    </source>
</evidence>
<dbReference type="InterPro" id="IPR036869">
    <property type="entry name" value="J_dom_sf"/>
</dbReference>
<feature type="compositionally biased region" description="Low complexity" evidence="1">
    <location>
        <begin position="733"/>
        <end position="747"/>
    </location>
</feature>
<feature type="compositionally biased region" description="Low complexity" evidence="1">
    <location>
        <begin position="639"/>
        <end position="655"/>
    </location>
</feature>
<dbReference type="PRINTS" id="PR00625">
    <property type="entry name" value="JDOMAIN"/>
</dbReference>
<evidence type="ECO:0000313" key="6">
    <source>
        <dbReference type="Proteomes" id="UP000419144"/>
    </source>
</evidence>
<gene>
    <name evidence="5" type="ORF">LtaPh_2405800</name>
</gene>
<feature type="chain" id="PRO_5024807926" evidence="3">
    <location>
        <begin position="25"/>
        <end position="762"/>
    </location>
</feature>
<keyword evidence="2" id="KW-1133">Transmembrane helix</keyword>
<dbReference type="AlphaFoldDB" id="A0A640KGR0"/>
<dbReference type="PANTHER" id="PTHR24074">
    <property type="entry name" value="CO-CHAPERONE PROTEIN DJLA"/>
    <property type="match status" value="1"/>
</dbReference>
<feature type="transmembrane region" description="Helical" evidence="2">
    <location>
        <begin position="588"/>
        <end position="615"/>
    </location>
</feature>
<evidence type="ECO:0000256" key="2">
    <source>
        <dbReference type="SAM" id="Phobius"/>
    </source>
</evidence>
<dbReference type="OrthoDB" id="445556at2759"/>
<keyword evidence="2" id="KW-0812">Transmembrane</keyword>
<feature type="signal peptide" evidence="3">
    <location>
        <begin position="1"/>
        <end position="24"/>
    </location>
</feature>
<dbReference type="PROSITE" id="PS50076">
    <property type="entry name" value="DNAJ_2"/>
    <property type="match status" value="1"/>
</dbReference>
<feature type="compositionally biased region" description="Basic and acidic residues" evidence="1">
    <location>
        <begin position="626"/>
        <end position="638"/>
    </location>
</feature>
<feature type="region of interest" description="Disordered" evidence="1">
    <location>
        <begin position="731"/>
        <end position="762"/>
    </location>
</feature>